<feature type="region of interest" description="Disordered" evidence="1">
    <location>
        <begin position="1"/>
        <end position="69"/>
    </location>
</feature>
<name>A0A814HCU0_9BILA</name>
<gene>
    <name evidence="2" type="ORF">GPM918_LOCUS14166</name>
    <name evidence="3" type="ORF">OVA965_LOCUS17913</name>
    <name evidence="4" type="ORF">SRO942_LOCUS14162</name>
    <name evidence="5" type="ORF">TMI583_LOCUS17922</name>
</gene>
<dbReference type="Proteomes" id="UP000677228">
    <property type="component" value="Unassembled WGS sequence"/>
</dbReference>
<keyword evidence="6" id="KW-1185">Reference proteome</keyword>
<evidence type="ECO:0000313" key="6">
    <source>
        <dbReference type="Proteomes" id="UP000663829"/>
    </source>
</evidence>
<dbReference type="EMBL" id="CAJOBA010008745">
    <property type="protein sequence ID" value="CAF3835681.1"/>
    <property type="molecule type" value="Genomic_DNA"/>
</dbReference>
<organism evidence="2 6">
    <name type="scientific">Didymodactylos carnosus</name>
    <dbReference type="NCBI Taxonomy" id="1234261"/>
    <lineage>
        <taxon>Eukaryota</taxon>
        <taxon>Metazoa</taxon>
        <taxon>Spiralia</taxon>
        <taxon>Gnathifera</taxon>
        <taxon>Rotifera</taxon>
        <taxon>Eurotatoria</taxon>
        <taxon>Bdelloidea</taxon>
        <taxon>Philodinida</taxon>
        <taxon>Philodinidae</taxon>
        <taxon>Didymodactylos</taxon>
    </lineage>
</organism>
<protein>
    <submittedName>
        <fullName evidence="2">Uncharacterized protein</fullName>
    </submittedName>
</protein>
<evidence type="ECO:0000313" key="4">
    <source>
        <dbReference type="EMBL" id="CAF3780159.1"/>
    </source>
</evidence>
<dbReference type="Proteomes" id="UP000663829">
    <property type="component" value="Unassembled WGS sequence"/>
</dbReference>
<evidence type="ECO:0000256" key="1">
    <source>
        <dbReference type="SAM" id="MobiDB-lite"/>
    </source>
</evidence>
<accession>A0A814HCU0</accession>
<dbReference type="Proteomes" id="UP000681722">
    <property type="component" value="Unassembled WGS sequence"/>
</dbReference>
<dbReference type="AlphaFoldDB" id="A0A814HCU0"/>
<sequence length="69" mass="7862">MSKSHSREFFKKNKRDRSKKNGNNIKTNNNNHHLNNREHGSHNASTVGTDGDTDTGHTKEKKTKICCLL</sequence>
<feature type="compositionally biased region" description="Low complexity" evidence="1">
    <location>
        <begin position="21"/>
        <end position="33"/>
    </location>
</feature>
<feature type="compositionally biased region" description="Basic residues" evidence="1">
    <location>
        <begin position="59"/>
        <end position="69"/>
    </location>
</feature>
<proteinExistence type="predicted"/>
<comment type="caution">
    <text evidence="2">The sequence shown here is derived from an EMBL/GenBank/DDBJ whole genome shotgun (WGS) entry which is preliminary data.</text>
</comment>
<dbReference type="Proteomes" id="UP000682733">
    <property type="component" value="Unassembled WGS sequence"/>
</dbReference>
<evidence type="ECO:0000313" key="3">
    <source>
        <dbReference type="EMBL" id="CAF1071421.1"/>
    </source>
</evidence>
<evidence type="ECO:0000313" key="2">
    <source>
        <dbReference type="EMBL" id="CAF1009094.1"/>
    </source>
</evidence>
<reference evidence="2" key="1">
    <citation type="submission" date="2021-02" db="EMBL/GenBank/DDBJ databases">
        <authorList>
            <person name="Nowell W R."/>
        </authorList>
    </citation>
    <scope>NUCLEOTIDE SEQUENCE</scope>
</reference>
<dbReference type="EMBL" id="CAJNOQ010003373">
    <property type="protein sequence ID" value="CAF1009094.1"/>
    <property type="molecule type" value="Genomic_DNA"/>
</dbReference>
<evidence type="ECO:0000313" key="5">
    <source>
        <dbReference type="EMBL" id="CAF3835681.1"/>
    </source>
</evidence>
<feature type="compositionally biased region" description="Basic and acidic residues" evidence="1">
    <location>
        <begin position="1"/>
        <end position="11"/>
    </location>
</feature>
<dbReference type="EMBL" id="CAJOBC010003372">
    <property type="protein sequence ID" value="CAF3780159.1"/>
    <property type="molecule type" value="Genomic_DNA"/>
</dbReference>
<dbReference type="EMBL" id="CAJNOK010008731">
    <property type="protein sequence ID" value="CAF1071421.1"/>
    <property type="molecule type" value="Genomic_DNA"/>
</dbReference>